<name>A0A8T2TKW5_CERRI</name>
<keyword evidence="1" id="KW-0472">Membrane</keyword>
<proteinExistence type="predicted"/>
<feature type="chain" id="PRO_5035830863" evidence="2">
    <location>
        <begin position="27"/>
        <end position="63"/>
    </location>
</feature>
<keyword evidence="1" id="KW-1133">Transmembrane helix</keyword>
<evidence type="ECO:0000256" key="1">
    <source>
        <dbReference type="SAM" id="Phobius"/>
    </source>
</evidence>
<sequence>MASAVQKMSIAFLFVMIAMLATLAAAQTPAPSPVPLESAAPVSYSIPSLLSPVLIALLAFLLH</sequence>
<dbReference type="Proteomes" id="UP000825935">
    <property type="component" value="Chromosome 12"/>
</dbReference>
<keyword evidence="2" id="KW-0732">Signal</keyword>
<feature type="transmembrane region" description="Helical" evidence="1">
    <location>
        <begin position="42"/>
        <end position="62"/>
    </location>
</feature>
<protein>
    <submittedName>
        <fullName evidence="3">Uncharacterized protein</fullName>
    </submittedName>
</protein>
<keyword evidence="4" id="KW-1185">Reference proteome</keyword>
<evidence type="ECO:0000313" key="3">
    <source>
        <dbReference type="EMBL" id="KAH7423118.1"/>
    </source>
</evidence>
<dbReference type="EMBL" id="CM035417">
    <property type="protein sequence ID" value="KAH7423118.1"/>
    <property type="molecule type" value="Genomic_DNA"/>
</dbReference>
<gene>
    <name evidence="3" type="ORF">KP509_12G039800</name>
</gene>
<accession>A0A8T2TKW5</accession>
<evidence type="ECO:0000256" key="2">
    <source>
        <dbReference type="SAM" id="SignalP"/>
    </source>
</evidence>
<comment type="caution">
    <text evidence="3">The sequence shown here is derived from an EMBL/GenBank/DDBJ whole genome shotgun (WGS) entry which is preliminary data.</text>
</comment>
<keyword evidence="1" id="KW-0812">Transmembrane</keyword>
<feature type="signal peptide" evidence="2">
    <location>
        <begin position="1"/>
        <end position="26"/>
    </location>
</feature>
<organism evidence="3 4">
    <name type="scientific">Ceratopteris richardii</name>
    <name type="common">Triangle waterfern</name>
    <dbReference type="NCBI Taxonomy" id="49495"/>
    <lineage>
        <taxon>Eukaryota</taxon>
        <taxon>Viridiplantae</taxon>
        <taxon>Streptophyta</taxon>
        <taxon>Embryophyta</taxon>
        <taxon>Tracheophyta</taxon>
        <taxon>Polypodiopsida</taxon>
        <taxon>Polypodiidae</taxon>
        <taxon>Polypodiales</taxon>
        <taxon>Pteridineae</taxon>
        <taxon>Pteridaceae</taxon>
        <taxon>Parkerioideae</taxon>
        <taxon>Ceratopteris</taxon>
    </lineage>
</organism>
<reference evidence="3" key="1">
    <citation type="submission" date="2021-08" db="EMBL/GenBank/DDBJ databases">
        <title>WGS assembly of Ceratopteris richardii.</title>
        <authorList>
            <person name="Marchant D.B."/>
            <person name="Chen G."/>
            <person name="Jenkins J."/>
            <person name="Shu S."/>
            <person name="Leebens-Mack J."/>
            <person name="Grimwood J."/>
            <person name="Schmutz J."/>
            <person name="Soltis P."/>
            <person name="Soltis D."/>
            <person name="Chen Z.-H."/>
        </authorList>
    </citation>
    <scope>NUCLEOTIDE SEQUENCE</scope>
    <source>
        <strain evidence="3">Whitten #5841</strain>
        <tissue evidence="3">Leaf</tissue>
    </source>
</reference>
<dbReference type="AlphaFoldDB" id="A0A8T2TKW5"/>
<evidence type="ECO:0000313" key="4">
    <source>
        <dbReference type="Proteomes" id="UP000825935"/>
    </source>
</evidence>